<evidence type="ECO:0000313" key="13">
    <source>
        <dbReference type="EMBL" id="KAK9815043.1"/>
    </source>
</evidence>
<proteinExistence type="inferred from homology"/>
<evidence type="ECO:0000256" key="2">
    <source>
        <dbReference type="ARBA" id="ARBA00005751"/>
    </source>
</evidence>
<organism evidence="13 14">
    <name type="scientific">Symbiochloris irregularis</name>
    <dbReference type="NCBI Taxonomy" id="706552"/>
    <lineage>
        <taxon>Eukaryota</taxon>
        <taxon>Viridiplantae</taxon>
        <taxon>Chlorophyta</taxon>
        <taxon>core chlorophytes</taxon>
        <taxon>Trebouxiophyceae</taxon>
        <taxon>Trebouxiales</taxon>
        <taxon>Trebouxiaceae</taxon>
        <taxon>Symbiochloris</taxon>
    </lineage>
</organism>
<feature type="transmembrane region" description="Helical" evidence="12">
    <location>
        <begin position="274"/>
        <end position="294"/>
    </location>
</feature>
<name>A0AAW1PYQ9_9CHLO</name>
<evidence type="ECO:0000256" key="3">
    <source>
        <dbReference type="ARBA" id="ARBA00022448"/>
    </source>
</evidence>
<dbReference type="PROSITE" id="PS00756">
    <property type="entry name" value="SECY_2"/>
    <property type="match status" value="1"/>
</dbReference>
<gene>
    <name evidence="13" type="ORF">WJX73_005786</name>
</gene>
<dbReference type="Proteomes" id="UP001465755">
    <property type="component" value="Unassembled WGS sequence"/>
</dbReference>
<dbReference type="NCBIfam" id="TIGR00967">
    <property type="entry name" value="3a0501s007"/>
    <property type="match status" value="1"/>
</dbReference>
<evidence type="ECO:0000256" key="10">
    <source>
        <dbReference type="RuleBase" id="RU003484"/>
    </source>
</evidence>
<dbReference type="Gene3D" id="1.10.3370.10">
    <property type="entry name" value="SecY subunit domain"/>
    <property type="match status" value="1"/>
</dbReference>
<keyword evidence="14" id="KW-1185">Reference proteome</keyword>
<dbReference type="GO" id="GO:0015031">
    <property type="term" value="P:protein transport"/>
    <property type="evidence" value="ECO:0007669"/>
    <property type="project" value="UniProtKB-KW"/>
</dbReference>
<comment type="subcellular location">
    <subcellularLocation>
        <location evidence="1 10">Membrane</location>
        <topology evidence="1 10">Multi-pass membrane protein</topology>
    </subcellularLocation>
</comment>
<keyword evidence="6 12" id="KW-1133">Transmembrane helix</keyword>
<evidence type="ECO:0000256" key="8">
    <source>
        <dbReference type="ARBA" id="ARBA00023136"/>
    </source>
</evidence>
<keyword evidence="4 10" id="KW-0812">Transmembrane</keyword>
<evidence type="ECO:0000256" key="7">
    <source>
        <dbReference type="ARBA" id="ARBA00023010"/>
    </source>
</evidence>
<evidence type="ECO:0000256" key="5">
    <source>
        <dbReference type="ARBA" id="ARBA00022927"/>
    </source>
</evidence>
<feature type="transmembrane region" description="Helical" evidence="12">
    <location>
        <begin position="206"/>
        <end position="226"/>
    </location>
</feature>
<keyword evidence="5 10" id="KW-0653">Protein transport</keyword>
<keyword evidence="3 10" id="KW-0813">Transport</keyword>
<reference evidence="13 14" key="1">
    <citation type="journal article" date="2024" name="Nat. Commun.">
        <title>Phylogenomics reveals the evolutionary origins of lichenization in chlorophyte algae.</title>
        <authorList>
            <person name="Puginier C."/>
            <person name="Libourel C."/>
            <person name="Otte J."/>
            <person name="Skaloud P."/>
            <person name="Haon M."/>
            <person name="Grisel S."/>
            <person name="Petersen M."/>
            <person name="Berrin J.G."/>
            <person name="Delaux P.M."/>
            <person name="Dal Grande F."/>
            <person name="Keller J."/>
        </authorList>
    </citation>
    <scope>NUCLEOTIDE SEQUENCE [LARGE SCALE GENOMIC DNA]</scope>
    <source>
        <strain evidence="13 14">SAG 2036</strain>
    </source>
</reference>
<feature type="transmembrane region" description="Helical" evidence="12">
    <location>
        <begin position="425"/>
        <end position="444"/>
    </location>
</feature>
<evidence type="ECO:0000313" key="14">
    <source>
        <dbReference type="Proteomes" id="UP001465755"/>
    </source>
</evidence>
<protein>
    <recommendedName>
        <fullName evidence="9">CpSecY</fullName>
    </recommendedName>
</protein>
<dbReference type="PRINTS" id="PR00303">
    <property type="entry name" value="SECYTRNLCASE"/>
</dbReference>
<comment type="similarity">
    <text evidence="2 11">Belongs to the SecY/SEC61-alpha family.</text>
</comment>
<dbReference type="InterPro" id="IPR023201">
    <property type="entry name" value="SecY_dom_sf"/>
</dbReference>
<dbReference type="HAMAP" id="MF_01465">
    <property type="entry name" value="SecY"/>
    <property type="match status" value="1"/>
</dbReference>
<evidence type="ECO:0000256" key="11">
    <source>
        <dbReference type="RuleBase" id="RU004349"/>
    </source>
</evidence>
<evidence type="ECO:0000256" key="1">
    <source>
        <dbReference type="ARBA" id="ARBA00004141"/>
    </source>
</evidence>
<feature type="transmembrane region" description="Helical" evidence="12">
    <location>
        <begin position="482"/>
        <end position="500"/>
    </location>
</feature>
<feature type="transmembrane region" description="Helical" evidence="12">
    <location>
        <begin position="337"/>
        <end position="354"/>
    </location>
</feature>
<dbReference type="SUPFAM" id="SSF103491">
    <property type="entry name" value="Preprotein translocase SecY subunit"/>
    <property type="match status" value="1"/>
</dbReference>
<dbReference type="InterPro" id="IPR030659">
    <property type="entry name" value="SecY_CS"/>
</dbReference>
<dbReference type="PROSITE" id="PS00755">
    <property type="entry name" value="SECY_1"/>
    <property type="match status" value="1"/>
</dbReference>
<dbReference type="Pfam" id="PF00344">
    <property type="entry name" value="SecY"/>
    <property type="match status" value="1"/>
</dbReference>
<dbReference type="EMBL" id="JALJOQ010000001">
    <property type="protein sequence ID" value="KAK9815043.1"/>
    <property type="molecule type" value="Genomic_DNA"/>
</dbReference>
<dbReference type="InterPro" id="IPR002208">
    <property type="entry name" value="SecY/SEC61-alpha"/>
</dbReference>
<feature type="transmembrane region" description="Helical" evidence="12">
    <location>
        <begin position="506"/>
        <end position="525"/>
    </location>
</feature>
<dbReference type="GO" id="GO:0016020">
    <property type="term" value="C:membrane"/>
    <property type="evidence" value="ECO:0007669"/>
    <property type="project" value="UniProtKB-SubCell"/>
</dbReference>
<accession>A0AAW1PYQ9</accession>
<feature type="transmembrane region" description="Helical" evidence="12">
    <location>
        <begin position="247"/>
        <end position="268"/>
    </location>
</feature>
<dbReference type="InterPro" id="IPR026593">
    <property type="entry name" value="SecY"/>
</dbReference>
<evidence type="ECO:0000256" key="12">
    <source>
        <dbReference type="SAM" id="Phobius"/>
    </source>
</evidence>
<sequence>MEGAIISRRCSPAARHCRPGPRAYLCAVRRPERLARDTRVRAATLWPLKSGSLWTSRDELPYQADETAEAEVEVLPSYGAELTSEQWNAWTFDPLALSPTYLRAADTDIAEQPAWPEAQRRMTAKNSRQGGNKGGGGDFFSSGLPKKLGILVAMVLFSRLGVYLPLPGVDVKAFQESVQTGGGLLGYIDTLSGGSISRVGVFSLGIVPYINASIVLQLLSTAFPSLKTLQREEGAQGRAQFQIYQRILALVFAGVQGSGQLFFLRQYASDFSPLWFASNLAVLMAGSMLMIYVADNLTELKLGNGTSILITANIASALPTSVGAAIQSAAAKDSSKLGVYALALFATTLGVVYVQEAERKIPMNYASRYRNSSLEQQSYLPFKVNATGVMPVIFSTTLLSLPSGLARSQPWLAPVAATLGPTGPLFLPVNVALIAFFNYYYTFLQLDPKDLADQLKRQGASIPAIRPGRATADYITTTLQRMSILGSAFLGALAAAPTLVEGLTKLQAFRGFAGTSILILVGVATDSARKVKAEQAMSQYGDVDKLYDDVQM</sequence>
<keyword evidence="7 10" id="KW-0811">Translocation</keyword>
<evidence type="ECO:0000256" key="9">
    <source>
        <dbReference type="ARBA" id="ARBA00031059"/>
    </source>
</evidence>
<feature type="transmembrane region" description="Helical" evidence="12">
    <location>
        <begin position="306"/>
        <end position="331"/>
    </location>
</feature>
<keyword evidence="8 12" id="KW-0472">Membrane</keyword>
<evidence type="ECO:0000256" key="4">
    <source>
        <dbReference type="ARBA" id="ARBA00022692"/>
    </source>
</evidence>
<dbReference type="AlphaFoldDB" id="A0AAW1PYQ9"/>
<dbReference type="PANTHER" id="PTHR10906">
    <property type="entry name" value="SECY/SEC61-ALPHA FAMILY MEMBER"/>
    <property type="match status" value="1"/>
</dbReference>
<evidence type="ECO:0000256" key="6">
    <source>
        <dbReference type="ARBA" id="ARBA00022989"/>
    </source>
</evidence>
<comment type="caution">
    <text evidence="13">The sequence shown here is derived from an EMBL/GenBank/DDBJ whole genome shotgun (WGS) entry which is preliminary data.</text>
</comment>
<feature type="transmembrane region" description="Helical" evidence="12">
    <location>
        <begin position="384"/>
        <end position="405"/>
    </location>
</feature>